<proteinExistence type="predicted"/>
<evidence type="ECO:0000313" key="2">
    <source>
        <dbReference type="EMBL" id="RHW24054.1"/>
    </source>
</evidence>
<organism evidence="2 3">
    <name type="scientific">Nocardioides immobilis</name>
    <dbReference type="NCBI Taxonomy" id="2049295"/>
    <lineage>
        <taxon>Bacteria</taxon>
        <taxon>Bacillati</taxon>
        <taxon>Actinomycetota</taxon>
        <taxon>Actinomycetes</taxon>
        <taxon>Propionibacteriales</taxon>
        <taxon>Nocardioidaceae</taxon>
        <taxon>Nocardioides</taxon>
    </lineage>
</organism>
<dbReference type="Proteomes" id="UP000283644">
    <property type="component" value="Unassembled WGS sequence"/>
</dbReference>
<dbReference type="EMBL" id="QXGH01000036">
    <property type="protein sequence ID" value="RHW24054.1"/>
    <property type="molecule type" value="Genomic_DNA"/>
</dbReference>
<reference evidence="2 3" key="1">
    <citation type="submission" date="2018-09" db="EMBL/GenBank/DDBJ databases">
        <title>Genome sequencing of Nocardioides immobilis CCTCC AB 2017083 for comparison to Nocardioides silvaticus.</title>
        <authorList>
            <person name="Li C."/>
            <person name="Wang G."/>
        </authorList>
    </citation>
    <scope>NUCLEOTIDE SEQUENCE [LARGE SCALE GENOMIC DNA]</scope>
    <source>
        <strain evidence="2 3">CCTCC AB 2017083</strain>
    </source>
</reference>
<protein>
    <submittedName>
        <fullName evidence="2">Uncharacterized protein</fullName>
    </submittedName>
</protein>
<gene>
    <name evidence="2" type="ORF">D0Z08_26255</name>
</gene>
<dbReference type="AlphaFoldDB" id="A0A417XU83"/>
<evidence type="ECO:0000313" key="3">
    <source>
        <dbReference type="Proteomes" id="UP000283644"/>
    </source>
</evidence>
<evidence type="ECO:0000256" key="1">
    <source>
        <dbReference type="SAM" id="MobiDB-lite"/>
    </source>
</evidence>
<feature type="region of interest" description="Disordered" evidence="1">
    <location>
        <begin position="54"/>
        <end position="78"/>
    </location>
</feature>
<keyword evidence="3" id="KW-1185">Reference proteome</keyword>
<comment type="caution">
    <text evidence="2">The sequence shown here is derived from an EMBL/GenBank/DDBJ whole genome shotgun (WGS) entry which is preliminary data.</text>
</comment>
<accession>A0A417XU83</accession>
<name>A0A417XU83_9ACTN</name>
<sequence length="78" mass="8336">MCPPTPSTGRHLDDVDVPLGDVGFGRDLVLGMLQHSRSQAQSWIRRKSVSGSVTAATATASPNEPTLPLRKIDRGGLR</sequence>